<accession>A0AAE0K2Q0</accession>
<reference evidence="2" key="1">
    <citation type="journal article" date="2023" name="Mol. Phylogenet. Evol.">
        <title>Genome-scale phylogeny and comparative genomics of the fungal order Sordariales.</title>
        <authorList>
            <person name="Hensen N."/>
            <person name="Bonometti L."/>
            <person name="Westerberg I."/>
            <person name="Brannstrom I.O."/>
            <person name="Guillou S."/>
            <person name="Cros-Aarteil S."/>
            <person name="Calhoun S."/>
            <person name="Haridas S."/>
            <person name="Kuo A."/>
            <person name="Mondo S."/>
            <person name="Pangilinan J."/>
            <person name="Riley R."/>
            <person name="LaButti K."/>
            <person name="Andreopoulos B."/>
            <person name="Lipzen A."/>
            <person name="Chen C."/>
            <person name="Yan M."/>
            <person name="Daum C."/>
            <person name="Ng V."/>
            <person name="Clum A."/>
            <person name="Steindorff A."/>
            <person name="Ohm R.A."/>
            <person name="Martin F."/>
            <person name="Silar P."/>
            <person name="Natvig D.O."/>
            <person name="Lalanne C."/>
            <person name="Gautier V."/>
            <person name="Ament-Velasquez S.L."/>
            <person name="Kruys A."/>
            <person name="Hutchinson M.I."/>
            <person name="Powell A.J."/>
            <person name="Barry K."/>
            <person name="Miller A.N."/>
            <person name="Grigoriev I.V."/>
            <person name="Debuchy R."/>
            <person name="Gladieux P."/>
            <person name="Hiltunen Thoren M."/>
            <person name="Johannesson H."/>
        </authorList>
    </citation>
    <scope>NUCLEOTIDE SEQUENCE</scope>
    <source>
        <strain evidence="2">CBS 232.78</strain>
    </source>
</reference>
<reference evidence="2" key="2">
    <citation type="submission" date="2023-06" db="EMBL/GenBank/DDBJ databases">
        <authorList>
            <consortium name="Lawrence Berkeley National Laboratory"/>
            <person name="Haridas S."/>
            <person name="Hensen N."/>
            <person name="Bonometti L."/>
            <person name="Westerberg I."/>
            <person name="Brannstrom I.O."/>
            <person name="Guillou S."/>
            <person name="Cros-Aarteil S."/>
            <person name="Calhoun S."/>
            <person name="Kuo A."/>
            <person name="Mondo S."/>
            <person name="Pangilinan J."/>
            <person name="Riley R."/>
            <person name="LaButti K."/>
            <person name="Andreopoulos B."/>
            <person name="Lipzen A."/>
            <person name="Chen C."/>
            <person name="Yanf M."/>
            <person name="Daum C."/>
            <person name="Ng V."/>
            <person name="Clum A."/>
            <person name="Steindorff A."/>
            <person name="Ohm R."/>
            <person name="Martin F."/>
            <person name="Silar P."/>
            <person name="Natvig D."/>
            <person name="Lalanne C."/>
            <person name="Gautier V."/>
            <person name="Ament-velasquez S.L."/>
            <person name="Kruys A."/>
            <person name="Hutchinson M.I."/>
            <person name="Powell A.J."/>
            <person name="Barry K."/>
            <person name="Miller A.N."/>
            <person name="Grigoriev I.V."/>
            <person name="Debuchy R."/>
            <person name="Gladieux P."/>
            <person name="Thoren M.H."/>
            <person name="Johannesson H."/>
        </authorList>
    </citation>
    <scope>NUCLEOTIDE SEQUENCE</scope>
    <source>
        <strain evidence="2">CBS 232.78</strain>
    </source>
</reference>
<name>A0AAE0K2Q0_9PEZI</name>
<comment type="caution">
    <text evidence="2">The sequence shown here is derived from an EMBL/GenBank/DDBJ whole genome shotgun (WGS) entry which is preliminary data.</text>
</comment>
<gene>
    <name evidence="2" type="ORF">B0H63DRAFT_534752</name>
</gene>
<dbReference type="Proteomes" id="UP001285441">
    <property type="component" value="Unassembled WGS sequence"/>
</dbReference>
<sequence>MHFSLGKVLMAVSMLLSPIFGAPQVGGVLNPPDKGYPIGSRPLPKSALGMGTGKGTCHLAFKARLNYNNVKMSWQRALVFDNTCKEIGSHADPNEGSAIYSQLPSTVVVTHLHFNDDYNQIGFCYAGWCYQGNFVCQWYIDNNNDDWNICRHAFPC</sequence>
<protein>
    <submittedName>
        <fullName evidence="2">Uncharacterized protein</fullName>
    </submittedName>
</protein>
<dbReference type="EMBL" id="JAULSW010000010">
    <property type="protein sequence ID" value="KAK3368500.1"/>
    <property type="molecule type" value="Genomic_DNA"/>
</dbReference>
<keyword evidence="1" id="KW-0732">Signal</keyword>
<dbReference type="AlphaFoldDB" id="A0AAE0K2Q0"/>
<keyword evidence="3" id="KW-1185">Reference proteome</keyword>
<evidence type="ECO:0000313" key="3">
    <source>
        <dbReference type="Proteomes" id="UP001285441"/>
    </source>
</evidence>
<feature type="signal peptide" evidence="1">
    <location>
        <begin position="1"/>
        <end position="21"/>
    </location>
</feature>
<organism evidence="2 3">
    <name type="scientific">Podospora didyma</name>
    <dbReference type="NCBI Taxonomy" id="330526"/>
    <lineage>
        <taxon>Eukaryota</taxon>
        <taxon>Fungi</taxon>
        <taxon>Dikarya</taxon>
        <taxon>Ascomycota</taxon>
        <taxon>Pezizomycotina</taxon>
        <taxon>Sordariomycetes</taxon>
        <taxon>Sordariomycetidae</taxon>
        <taxon>Sordariales</taxon>
        <taxon>Podosporaceae</taxon>
        <taxon>Podospora</taxon>
    </lineage>
</organism>
<feature type="chain" id="PRO_5041976816" evidence="1">
    <location>
        <begin position="22"/>
        <end position="156"/>
    </location>
</feature>
<evidence type="ECO:0000256" key="1">
    <source>
        <dbReference type="SAM" id="SignalP"/>
    </source>
</evidence>
<proteinExistence type="predicted"/>
<evidence type="ECO:0000313" key="2">
    <source>
        <dbReference type="EMBL" id="KAK3368500.1"/>
    </source>
</evidence>